<comment type="caution">
    <text evidence="8">The sequence shown here is derived from an EMBL/GenBank/DDBJ whole genome shotgun (WGS) entry which is preliminary data.</text>
</comment>
<reference evidence="8 9" key="1">
    <citation type="submission" date="2019-11" db="EMBL/GenBank/DDBJ databases">
        <authorList>
            <person name="Criscuolo A."/>
        </authorList>
    </citation>
    <scope>NUCLEOTIDE SEQUENCE [LARGE SCALE GENOMIC DNA]</scope>
    <source>
        <strain evidence="8">CIP111667</strain>
    </source>
</reference>
<dbReference type="Gene3D" id="3.40.50.720">
    <property type="entry name" value="NAD(P)-binding Rossmann-like Domain"/>
    <property type="match status" value="1"/>
</dbReference>
<comment type="similarity">
    <text evidence="1">Belongs to the HIBADH-related family.</text>
</comment>
<accession>A0A7M4DGR1</accession>
<evidence type="ECO:0000256" key="3">
    <source>
        <dbReference type="ARBA" id="ARBA00023027"/>
    </source>
</evidence>
<dbReference type="InterPro" id="IPR008927">
    <property type="entry name" value="6-PGluconate_DH-like_C_sf"/>
</dbReference>
<dbReference type="GO" id="GO:0051287">
    <property type="term" value="F:NAD binding"/>
    <property type="evidence" value="ECO:0007669"/>
    <property type="project" value="InterPro"/>
</dbReference>
<dbReference type="InterPro" id="IPR015815">
    <property type="entry name" value="HIBADH-related"/>
</dbReference>
<keyword evidence="2 8" id="KW-0560">Oxidoreductase</keyword>
<gene>
    <name evidence="8" type="primary">garR_2</name>
    <name evidence="8" type="ORF">HALOF300_01308</name>
</gene>
<feature type="active site" evidence="4">
    <location>
        <position position="221"/>
    </location>
</feature>
<evidence type="ECO:0000313" key="8">
    <source>
        <dbReference type="EMBL" id="VZO36104.1"/>
    </source>
</evidence>
<dbReference type="SUPFAM" id="SSF48179">
    <property type="entry name" value="6-phosphogluconate dehydrogenase C-terminal domain-like"/>
    <property type="match status" value="1"/>
</dbReference>
<dbReference type="EC" id="1.1.1.60" evidence="8"/>
<dbReference type="EMBL" id="CACRYJ010000017">
    <property type="protein sequence ID" value="VZO36104.1"/>
    <property type="molecule type" value="Genomic_DNA"/>
</dbReference>
<dbReference type="PROSITE" id="PS00895">
    <property type="entry name" value="3_HYDROXYISOBUT_DH"/>
    <property type="match status" value="1"/>
</dbReference>
<evidence type="ECO:0000259" key="6">
    <source>
        <dbReference type="Pfam" id="PF03446"/>
    </source>
</evidence>
<dbReference type="InterPro" id="IPR029154">
    <property type="entry name" value="HIBADH-like_NADP-bd"/>
</dbReference>
<feature type="region of interest" description="Disordered" evidence="5">
    <location>
        <begin position="1"/>
        <end position="21"/>
    </location>
</feature>
<dbReference type="PANTHER" id="PTHR43060">
    <property type="entry name" value="3-HYDROXYISOBUTYRATE DEHYDROGENASE-LIKE 1, MITOCHONDRIAL-RELATED"/>
    <property type="match status" value="1"/>
</dbReference>
<dbReference type="GO" id="GO:0008679">
    <property type="term" value="F:2-hydroxy-3-oxopropionate reductase activity"/>
    <property type="evidence" value="ECO:0007669"/>
    <property type="project" value="UniProtKB-EC"/>
</dbReference>
<dbReference type="Proteomes" id="UP000419743">
    <property type="component" value="Unassembled WGS sequence"/>
</dbReference>
<sequence length="343" mass="34479">MMTDMMSGTSGTSAAGSATDGAATGAAGTRVGIIGLGVMGAPMARHMATAGIPTSVWARRPATTQALAAHGASVAATAAELAASSDVVVLVLPGMPEIDAVLTGPDGLLADIAGESGDEGGVEQVGSPEAVLAPQRGRLLVICSTVSPRDVRELADRPELRDAGWRVVDAPISGGEQGAEAGTLAIFVGGEREDVDVVAGVLSATGNPVHLGPLGSGQVGKACNQVIVAATVTALGEAAVLAERSGLDVAALFDLLGGGYAGSRLLEVKKDRFVTHDHSPSGAAKYMVKDLTGALDQAEDARTTLPLTKQLLQTFTDLTAAGLGDNDTAVVQAWIERQGEQVS</sequence>
<protein>
    <submittedName>
        <fullName evidence="8">2-hydroxy-3-oxopropionate reductase</fullName>
        <ecNumber evidence="8">1.1.1.60</ecNumber>
    </submittedName>
</protein>
<dbReference type="InterPro" id="IPR013328">
    <property type="entry name" value="6PGD_dom2"/>
</dbReference>
<dbReference type="InterPro" id="IPR006115">
    <property type="entry name" value="6PGDH_NADP-bd"/>
</dbReference>
<dbReference type="Gene3D" id="1.10.1040.10">
    <property type="entry name" value="N-(1-d-carboxylethyl)-l-norvaline Dehydrogenase, domain 2"/>
    <property type="match status" value="1"/>
</dbReference>
<dbReference type="GO" id="GO:0016054">
    <property type="term" value="P:organic acid catabolic process"/>
    <property type="evidence" value="ECO:0007669"/>
    <property type="project" value="UniProtKB-ARBA"/>
</dbReference>
<keyword evidence="3" id="KW-0520">NAD</keyword>
<dbReference type="RefSeq" id="WP_231955103.1">
    <property type="nucleotide sequence ID" value="NZ_CACRYJ010000017.1"/>
</dbReference>
<dbReference type="InterPro" id="IPR036291">
    <property type="entry name" value="NAD(P)-bd_dom_sf"/>
</dbReference>
<evidence type="ECO:0000256" key="1">
    <source>
        <dbReference type="ARBA" id="ARBA00009080"/>
    </source>
</evidence>
<dbReference type="AlphaFoldDB" id="A0A7M4DGR1"/>
<dbReference type="Pfam" id="PF03446">
    <property type="entry name" value="NAD_binding_2"/>
    <property type="match status" value="1"/>
</dbReference>
<dbReference type="Pfam" id="PF14833">
    <property type="entry name" value="NAD_binding_11"/>
    <property type="match status" value="1"/>
</dbReference>
<proteinExistence type="inferred from homology"/>
<evidence type="ECO:0000256" key="5">
    <source>
        <dbReference type="SAM" id="MobiDB-lite"/>
    </source>
</evidence>
<evidence type="ECO:0000313" key="9">
    <source>
        <dbReference type="Proteomes" id="UP000419743"/>
    </source>
</evidence>
<evidence type="ECO:0000256" key="4">
    <source>
        <dbReference type="PIRSR" id="PIRSR000103-1"/>
    </source>
</evidence>
<dbReference type="PANTHER" id="PTHR43060:SF15">
    <property type="entry name" value="3-HYDROXYISOBUTYRATE DEHYDROGENASE-LIKE 1, MITOCHONDRIAL-RELATED"/>
    <property type="match status" value="1"/>
</dbReference>
<dbReference type="GO" id="GO:0050661">
    <property type="term" value="F:NADP binding"/>
    <property type="evidence" value="ECO:0007669"/>
    <property type="project" value="InterPro"/>
</dbReference>
<keyword evidence="9" id="KW-1185">Reference proteome</keyword>
<evidence type="ECO:0000256" key="2">
    <source>
        <dbReference type="ARBA" id="ARBA00023002"/>
    </source>
</evidence>
<feature type="domain" description="3-hydroxyisobutyrate dehydrogenase-like NAD-binding" evidence="7">
    <location>
        <begin position="215"/>
        <end position="332"/>
    </location>
</feature>
<dbReference type="SUPFAM" id="SSF51735">
    <property type="entry name" value="NAD(P)-binding Rossmann-fold domains"/>
    <property type="match status" value="1"/>
</dbReference>
<evidence type="ECO:0000259" key="7">
    <source>
        <dbReference type="Pfam" id="PF14833"/>
    </source>
</evidence>
<name>A0A7M4DGR1_9MICO</name>
<dbReference type="InterPro" id="IPR002204">
    <property type="entry name" value="3-OH-isobutyrate_DH-rel_CS"/>
</dbReference>
<organism evidence="8 9">
    <name type="scientific">Occultella aeris</name>
    <dbReference type="NCBI Taxonomy" id="2761496"/>
    <lineage>
        <taxon>Bacteria</taxon>
        <taxon>Bacillati</taxon>
        <taxon>Actinomycetota</taxon>
        <taxon>Actinomycetes</taxon>
        <taxon>Micrococcales</taxon>
        <taxon>Ruaniaceae</taxon>
        <taxon>Occultella</taxon>
    </lineage>
</organism>
<feature type="domain" description="6-phosphogluconate dehydrogenase NADP-binding" evidence="6">
    <location>
        <begin position="30"/>
        <end position="209"/>
    </location>
</feature>
<dbReference type="PIRSF" id="PIRSF000103">
    <property type="entry name" value="HIBADH"/>
    <property type="match status" value="1"/>
</dbReference>